<dbReference type="RefSeq" id="WP_006843013.1">
    <property type="nucleotide sequence ID" value="NZ_AQWJ01000003.1"/>
</dbReference>
<evidence type="ECO:0000256" key="1">
    <source>
        <dbReference type="ARBA" id="ARBA00010554"/>
    </source>
</evidence>
<keyword evidence="3" id="KW-1185">Reference proteome</keyword>
<proteinExistence type="inferred from homology"/>
<dbReference type="InterPro" id="IPR015867">
    <property type="entry name" value="N-reg_PII/ATP_PRibTrfase_C"/>
</dbReference>
<dbReference type="EMBL" id="ADLW01000006">
    <property type="protein sequence ID" value="EGK03575.1"/>
    <property type="molecule type" value="Genomic_DNA"/>
</dbReference>
<accession>F8X0M3</accession>
<organism evidence="2 3">
    <name type="scientific">Dysgonomonas mossii DSM 22836</name>
    <dbReference type="NCBI Taxonomy" id="742767"/>
    <lineage>
        <taxon>Bacteria</taxon>
        <taxon>Pseudomonadati</taxon>
        <taxon>Bacteroidota</taxon>
        <taxon>Bacteroidia</taxon>
        <taxon>Bacteroidales</taxon>
        <taxon>Dysgonomonadaceae</taxon>
        <taxon>Dysgonomonas</taxon>
    </lineage>
</organism>
<reference evidence="2 3" key="1">
    <citation type="submission" date="2011-04" db="EMBL/GenBank/DDBJ databases">
        <title>The Genome Sequence of Dysgonomonas mossii DSM 22836.</title>
        <authorList>
            <consortium name="The Broad Institute Genome Sequencing Platform"/>
            <person name="Earl A."/>
            <person name="Ward D."/>
            <person name="Feldgarden M."/>
            <person name="Gevers D."/>
            <person name="Pudlo N."/>
            <person name="Martens E."/>
            <person name="Allen-Vercoe E."/>
            <person name="Young S.K."/>
            <person name="Zeng Q."/>
            <person name="Gargeya S."/>
            <person name="Fitzgerald M."/>
            <person name="Haas B."/>
            <person name="Abouelleil A."/>
            <person name="Alvarado L."/>
            <person name="Arachchi H.M."/>
            <person name="Berlin A."/>
            <person name="Brown A."/>
            <person name="Chapman S.B."/>
            <person name="Chen Z."/>
            <person name="Dunbar C."/>
            <person name="Freedman E."/>
            <person name="Gearin G."/>
            <person name="Gellesch M."/>
            <person name="Goldberg J."/>
            <person name="Griggs A."/>
            <person name="Gujja S."/>
            <person name="Heiman D."/>
            <person name="Howarth C."/>
            <person name="Larson L."/>
            <person name="Lui A."/>
            <person name="MacDonald P.J.P."/>
            <person name="Mehta T."/>
            <person name="Montmayeur A."/>
            <person name="Murphy C."/>
            <person name="Neiman D."/>
            <person name="Pearson M."/>
            <person name="Priest M."/>
            <person name="Roberts A."/>
            <person name="Saif S."/>
            <person name="Shea T."/>
            <person name="Shenoy N."/>
            <person name="Sisk P."/>
            <person name="Stolte C."/>
            <person name="Sykes S."/>
            <person name="Yandava C."/>
            <person name="Wortman J."/>
            <person name="Nusbaum C."/>
            <person name="Birren B."/>
        </authorList>
    </citation>
    <scope>NUCLEOTIDE SEQUENCE [LARGE SCALE GENOMIC DNA]</scope>
    <source>
        <strain evidence="2 3">DSM 22836</strain>
    </source>
</reference>
<comment type="caution">
    <text evidence="2">The sequence shown here is derived from an EMBL/GenBank/DDBJ whole genome shotgun (WGS) entry which is preliminary data.</text>
</comment>
<dbReference type="eggNOG" id="ENOG50331HY">
    <property type="taxonomic scope" value="Bacteria"/>
</dbReference>
<dbReference type="GeneID" id="78082295"/>
<protein>
    <submittedName>
        <fullName evidence="2">Uncharacterized protein</fullName>
    </submittedName>
</protein>
<dbReference type="STRING" id="742767.HMPREF9456_01642"/>
<evidence type="ECO:0000313" key="2">
    <source>
        <dbReference type="EMBL" id="EGK03575.1"/>
    </source>
</evidence>
<dbReference type="HOGENOM" id="CLU_154428_0_0_10"/>
<gene>
    <name evidence="2" type="ORF">HMPREF9456_01642</name>
</gene>
<comment type="similarity">
    <text evidence="1">Belongs to the UPF0166 family.</text>
</comment>
<sequence length="124" mass="14564">MNNIITVRVYFEHGEKIKGLTFRQRLFHGGFAHYMLKAAKKDGIKQAICFPVTSGYLSHQTRIHVENTESISFRHPQCIELTDEEDKIKSFIDAYKDHFTDTDVFIVKNEIVLKFQKTDRKEKL</sequence>
<dbReference type="SUPFAM" id="SSF54913">
    <property type="entry name" value="GlnB-like"/>
    <property type="match status" value="1"/>
</dbReference>
<dbReference type="InterPro" id="IPR011322">
    <property type="entry name" value="N-reg_PII-like_a/b"/>
</dbReference>
<name>F8X0M3_9BACT</name>
<evidence type="ECO:0000313" key="3">
    <source>
        <dbReference type="Proteomes" id="UP000006420"/>
    </source>
</evidence>
<dbReference type="OrthoDB" id="954468at2"/>
<dbReference type="AlphaFoldDB" id="F8X0M3"/>
<dbReference type="Gene3D" id="3.30.70.120">
    <property type="match status" value="1"/>
</dbReference>
<dbReference type="Pfam" id="PF02641">
    <property type="entry name" value="DUF190"/>
    <property type="match status" value="1"/>
</dbReference>
<dbReference type="InterPro" id="IPR003793">
    <property type="entry name" value="UPF0166"/>
</dbReference>
<dbReference type="Proteomes" id="UP000006420">
    <property type="component" value="Unassembled WGS sequence"/>
</dbReference>